<dbReference type="EMBL" id="JAGGKK010000001">
    <property type="protein sequence ID" value="MBP1947514.1"/>
    <property type="molecule type" value="Genomic_DNA"/>
</dbReference>
<keyword evidence="1" id="KW-0472">Membrane</keyword>
<evidence type="ECO:0000313" key="2">
    <source>
        <dbReference type="EMBL" id="MBP1947514.1"/>
    </source>
</evidence>
<comment type="caution">
    <text evidence="2">The sequence shown here is derived from an EMBL/GenBank/DDBJ whole genome shotgun (WGS) entry which is preliminary data.</text>
</comment>
<proteinExistence type="predicted"/>
<evidence type="ECO:0000256" key="1">
    <source>
        <dbReference type="SAM" id="Phobius"/>
    </source>
</evidence>
<organism evidence="2 3">
    <name type="scientific">Virgibacillus litoralis</name>
    <dbReference type="NCBI Taxonomy" id="578221"/>
    <lineage>
        <taxon>Bacteria</taxon>
        <taxon>Bacillati</taxon>
        <taxon>Bacillota</taxon>
        <taxon>Bacilli</taxon>
        <taxon>Bacillales</taxon>
        <taxon>Bacillaceae</taxon>
        <taxon>Virgibacillus</taxon>
    </lineage>
</organism>
<keyword evidence="3" id="KW-1185">Reference proteome</keyword>
<accession>A0ABS4H9D7</accession>
<gene>
    <name evidence="2" type="ORF">J2Z82_000437</name>
</gene>
<sequence>MGVKGKLGILVLTSVVIVSVCFWYTQNKLNLDREVAISTEVKKVVGEVSDKYQVHNTSIVNGGKNPTISINVYDKNNVPRVKSYLKTNLSEDDLEHYEVDVFSNRNT</sequence>
<dbReference type="Pfam" id="PF26328">
    <property type="entry name" value="YolC_YozM"/>
    <property type="match status" value="1"/>
</dbReference>
<dbReference type="RefSeq" id="WP_209479126.1">
    <property type="nucleotide sequence ID" value="NZ_JAGGKK010000001.1"/>
</dbReference>
<evidence type="ECO:0000313" key="3">
    <source>
        <dbReference type="Proteomes" id="UP001519328"/>
    </source>
</evidence>
<evidence type="ECO:0008006" key="4">
    <source>
        <dbReference type="Google" id="ProtNLM"/>
    </source>
</evidence>
<keyword evidence="1" id="KW-0812">Transmembrane</keyword>
<feature type="transmembrane region" description="Helical" evidence="1">
    <location>
        <begin position="7"/>
        <end position="25"/>
    </location>
</feature>
<reference evidence="2 3" key="1">
    <citation type="submission" date="2021-03" db="EMBL/GenBank/DDBJ databases">
        <title>Genomic Encyclopedia of Type Strains, Phase IV (KMG-IV): sequencing the most valuable type-strain genomes for metagenomic binning, comparative biology and taxonomic classification.</title>
        <authorList>
            <person name="Goeker M."/>
        </authorList>
    </citation>
    <scope>NUCLEOTIDE SEQUENCE [LARGE SCALE GENOMIC DNA]</scope>
    <source>
        <strain evidence="2 3">DSM 21085</strain>
    </source>
</reference>
<name>A0ABS4H9D7_9BACI</name>
<protein>
    <recommendedName>
        <fullName evidence="4">DUF3139 domain-containing protein</fullName>
    </recommendedName>
</protein>
<dbReference type="Proteomes" id="UP001519328">
    <property type="component" value="Unassembled WGS sequence"/>
</dbReference>
<keyword evidence="1" id="KW-1133">Transmembrane helix</keyword>
<dbReference type="InterPro" id="IPR058995">
    <property type="entry name" value="YolC/YozM-like"/>
</dbReference>